<sequence length="740" mass="81396">MAPSALSFQSLGTRTAIILSFWSAILLSVPFWLQTTNIVRLPLPSQKVAQLERERTCPVRFRSSLNVQLPHALHASPDDPDSSTAIELETKQLLLDSLELKSRRAGIHGLACTDWTVTVQSQDVKSFGKAADFDFLVLHGRPSDAPGISEDGFVIALPALDDAAAAGPDIISAAVVQRLLRIIGQDELPVAQSAVDAEAAEASTVEQDPRVIQYNKDIRLVFSLMNEDATQGDAWSSSILQSLKSSSEQGTGDVPTPLGPITALFDELHGLHDFHVESQVQWLAPLQFKPTVEDFEIREESMVEETYEEAIEEEVEEDEAEGDGAEPTTETTTAPAANVPDATDSTEGVINTDEAEVEALLKTVDDVQSEEAEVDAILGSRPESAPAPLSSSSKAPAVAGPRRRRTITRHIPRTRLVPRVTTRNETRRLVEWDDLKVFVNSAEWSLSSTVAPQSRLERDGGVGNHEAADQVAGQTHDLHFLIYVPSASNRPLQIRDPETGGASDSNAWLIPQWGGVVILNPSSTEDASNSSVHDGPAIRQIPSDQLRQAMELFAQQLEILVGFPRRQGDAPFSQGREQRLDALLSKRILENARETVETLAGIVRLVDKIENLGVGEEIRKDVDRAIEVLESLKTHLERRSFDRHTHLVEALRLSYTASTLASRAFFSPKMLGLLYFPDEHKYAVYTPLFGPLLVPLVVALIKCIKEWTARIREARRARFKARASPRKARVRLSTGRIESS</sequence>
<evidence type="ECO:0000256" key="1">
    <source>
        <dbReference type="ARBA" id="ARBA00004477"/>
    </source>
</evidence>
<dbReference type="AlphaFoldDB" id="A0A061H7K6"/>
<dbReference type="GO" id="GO:0016255">
    <property type="term" value="P:attachment of GPI anchor to protein"/>
    <property type="evidence" value="ECO:0007669"/>
    <property type="project" value="InterPro"/>
</dbReference>
<comment type="subcellular location">
    <subcellularLocation>
        <location evidence="1">Endoplasmic reticulum membrane</location>
        <topology evidence="1">Multi-pass membrane protein</topology>
    </subcellularLocation>
</comment>
<dbReference type="KEGG" id="pfp:PFL1_05878"/>
<evidence type="ECO:0008006" key="14">
    <source>
        <dbReference type="Google" id="ProtNLM"/>
    </source>
</evidence>
<evidence type="ECO:0000256" key="5">
    <source>
        <dbReference type="ARBA" id="ARBA00022692"/>
    </source>
</evidence>
<protein>
    <recommendedName>
        <fullName evidence="14">GPI transamidase component PIG-S</fullName>
    </recommendedName>
</protein>
<feature type="compositionally biased region" description="Low complexity" evidence="10">
    <location>
        <begin position="380"/>
        <end position="399"/>
    </location>
</feature>
<gene>
    <name evidence="12" type="ORF">PFL1_05878</name>
</gene>
<accession>A0A061H7K6</accession>
<dbReference type="PANTHER" id="PTHR21072:SF13">
    <property type="entry name" value="GPI TRANSAMIDASE COMPONENT PIG-S"/>
    <property type="match status" value="1"/>
</dbReference>
<feature type="transmembrane region" description="Helical" evidence="11">
    <location>
        <begin position="682"/>
        <end position="701"/>
    </location>
</feature>
<evidence type="ECO:0000256" key="7">
    <source>
        <dbReference type="ARBA" id="ARBA00022989"/>
    </source>
</evidence>
<keyword evidence="4" id="KW-0337">GPI-anchor biosynthesis</keyword>
<evidence type="ECO:0000256" key="6">
    <source>
        <dbReference type="ARBA" id="ARBA00022824"/>
    </source>
</evidence>
<dbReference type="eggNOG" id="KOG2459">
    <property type="taxonomic scope" value="Eukaryota"/>
</dbReference>
<keyword evidence="6" id="KW-0256">Endoplasmic reticulum</keyword>
<evidence type="ECO:0000313" key="12">
    <source>
        <dbReference type="EMBL" id="EPQ26556.1"/>
    </source>
</evidence>
<proteinExistence type="inferred from homology"/>
<evidence type="ECO:0000256" key="8">
    <source>
        <dbReference type="ARBA" id="ARBA00023136"/>
    </source>
</evidence>
<keyword evidence="8 11" id="KW-0472">Membrane</keyword>
<dbReference type="PANTHER" id="PTHR21072">
    <property type="entry name" value="GPI TRANSAMIDASE COMPONENT PIG-S"/>
    <property type="match status" value="1"/>
</dbReference>
<evidence type="ECO:0000256" key="3">
    <source>
        <dbReference type="ARBA" id="ARBA00005316"/>
    </source>
</evidence>
<dbReference type="GO" id="GO:0006506">
    <property type="term" value="P:GPI anchor biosynthetic process"/>
    <property type="evidence" value="ECO:0007669"/>
    <property type="project" value="UniProtKB-UniPathway"/>
</dbReference>
<dbReference type="RefSeq" id="XP_007881605.1">
    <property type="nucleotide sequence ID" value="XM_007883414.1"/>
</dbReference>
<keyword evidence="7 11" id="KW-1133">Transmembrane helix</keyword>
<comment type="similarity">
    <text evidence="3">Belongs to the PIGS family.</text>
</comment>
<feature type="compositionally biased region" description="Low complexity" evidence="10">
    <location>
        <begin position="325"/>
        <end position="337"/>
    </location>
</feature>
<dbReference type="GO" id="GO:0042765">
    <property type="term" value="C:GPI-anchor transamidase complex"/>
    <property type="evidence" value="ECO:0007669"/>
    <property type="project" value="InterPro"/>
</dbReference>
<dbReference type="OrthoDB" id="28748at2759"/>
<evidence type="ECO:0000256" key="9">
    <source>
        <dbReference type="ARBA" id="ARBA00023180"/>
    </source>
</evidence>
<feature type="region of interest" description="Disordered" evidence="10">
    <location>
        <begin position="310"/>
        <end position="347"/>
    </location>
</feature>
<dbReference type="HOGENOM" id="CLU_010026_2_0_1"/>
<feature type="compositionally biased region" description="Acidic residues" evidence="10">
    <location>
        <begin position="310"/>
        <end position="324"/>
    </location>
</feature>
<dbReference type="InterPro" id="IPR019540">
    <property type="entry name" value="PtdIno-glycan_biosynth_class_S"/>
</dbReference>
<reference evidence="12 13" key="1">
    <citation type="journal article" date="2013" name="Plant Cell">
        <title>The transition from a phytopathogenic smut ancestor to an anamorphic biocontrol agent deciphered by comparative whole-genome analysis.</title>
        <authorList>
            <person name="Lefebvre F."/>
            <person name="Joly D.L."/>
            <person name="Labbe C."/>
            <person name="Teichmann B."/>
            <person name="Linning R."/>
            <person name="Belzile F."/>
            <person name="Bakkeren G."/>
            <person name="Belanger R.R."/>
        </authorList>
    </citation>
    <scope>NUCLEOTIDE SEQUENCE [LARGE SCALE GENOMIC DNA]</scope>
    <source>
        <strain evidence="12 13">PF-1</strain>
    </source>
</reference>
<evidence type="ECO:0000256" key="2">
    <source>
        <dbReference type="ARBA" id="ARBA00004687"/>
    </source>
</evidence>
<dbReference type="GeneID" id="19319961"/>
<feature type="region of interest" description="Disordered" evidence="10">
    <location>
        <begin position="379"/>
        <end position="403"/>
    </location>
</feature>
<dbReference type="Pfam" id="PF10510">
    <property type="entry name" value="PIG-S"/>
    <property type="match status" value="1"/>
</dbReference>
<organism evidence="12 13">
    <name type="scientific">Pseudozyma flocculosa PF-1</name>
    <dbReference type="NCBI Taxonomy" id="1277687"/>
    <lineage>
        <taxon>Eukaryota</taxon>
        <taxon>Fungi</taxon>
        <taxon>Dikarya</taxon>
        <taxon>Basidiomycota</taxon>
        <taxon>Ustilaginomycotina</taxon>
        <taxon>Ustilaginomycetes</taxon>
        <taxon>Ustilaginales</taxon>
        <taxon>Ustilaginaceae</taxon>
        <taxon>Pseudozyma</taxon>
    </lineage>
</organism>
<evidence type="ECO:0000256" key="11">
    <source>
        <dbReference type="SAM" id="Phobius"/>
    </source>
</evidence>
<dbReference type="EMBL" id="KE361644">
    <property type="protein sequence ID" value="EPQ26556.1"/>
    <property type="molecule type" value="Genomic_DNA"/>
</dbReference>
<dbReference type="Proteomes" id="UP000053664">
    <property type="component" value="Unassembled WGS sequence"/>
</dbReference>
<evidence type="ECO:0000256" key="10">
    <source>
        <dbReference type="SAM" id="MobiDB-lite"/>
    </source>
</evidence>
<keyword evidence="5 11" id="KW-0812">Transmembrane</keyword>
<dbReference type="UniPathway" id="UPA00196"/>
<comment type="pathway">
    <text evidence="2">Glycolipid biosynthesis; glycosylphosphatidylinositol-anchor biosynthesis.</text>
</comment>
<name>A0A061H7K6_9BASI</name>
<evidence type="ECO:0000256" key="4">
    <source>
        <dbReference type="ARBA" id="ARBA00022502"/>
    </source>
</evidence>
<evidence type="ECO:0000313" key="13">
    <source>
        <dbReference type="Proteomes" id="UP000053664"/>
    </source>
</evidence>
<keyword evidence="9" id="KW-0325">Glycoprotein</keyword>